<organism evidence="1">
    <name type="scientific">Timema genevievae</name>
    <name type="common">Walking stick</name>
    <dbReference type="NCBI Taxonomy" id="629358"/>
    <lineage>
        <taxon>Eukaryota</taxon>
        <taxon>Metazoa</taxon>
        <taxon>Ecdysozoa</taxon>
        <taxon>Arthropoda</taxon>
        <taxon>Hexapoda</taxon>
        <taxon>Insecta</taxon>
        <taxon>Pterygota</taxon>
        <taxon>Neoptera</taxon>
        <taxon>Polyneoptera</taxon>
        <taxon>Phasmatodea</taxon>
        <taxon>Timematodea</taxon>
        <taxon>Timematoidea</taxon>
        <taxon>Timematidae</taxon>
        <taxon>Timema</taxon>
    </lineage>
</organism>
<evidence type="ECO:0000313" key="1">
    <source>
        <dbReference type="EMBL" id="CAD7606216.1"/>
    </source>
</evidence>
<protein>
    <submittedName>
        <fullName evidence="1">Uncharacterized protein</fullName>
    </submittedName>
</protein>
<sequence length="111" mass="12811">MDAVKISQHIKRIVQLLKSHRDDPGQTIDEIINDATEIAKKLGLEEDTTSLPHIVGRQRHRSNHSAGTPSEFWKRSLVIPGTHSFKKYQQSMWAFFDIEPYNKTKSAIQER</sequence>
<accession>A0A7R9K8B1</accession>
<dbReference type="EMBL" id="OE844796">
    <property type="protein sequence ID" value="CAD7606216.1"/>
    <property type="molecule type" value="Genomic_DNA"/>
</dbReference>
<proteinExistence type="predicted"/>
<gene>
    <name evidence="1" type="ORF">TGEB3V08_LOCUS9761</name>
</gene>
<reference evidence="1" key="1">
    <citation type="submission" date="2020-11" db="EMBL/GenBank/DDBJ databases">
        <authorList>
            <person name="Tran Van P."/>
        </authorList>
    </citation>
    <scope>NUCLEOTIDE SEQUENCE</scope>
</reference>
<name>A0A7R9K8B1_TIMGE</name>
<dbReference type="AlphaFoldDB" id="A0A7R9K8B1"/>